<protein>
    <submittedName>
        <fullName evidence="2">Uncharacterized protein</fullName>
    </submittedName>
</protein>
<comment type="caution">
    <text evidence="2">The sequence shown here is derived from an EMBL/GenBank/DDBJ whole genome shotgun (WGS) entry which is preliminary data.</text>
</comment>
<organism evidence="2">
    <name type="scientific">marine sediment metagenome</name>
    <dbReference type="NCBI Taxonomy" id="412755"/>
    <lineage>
        <taxon>unclassified sequences</taxon>
        <taxon>metagenomes</taxon>
        <taxon>ecological metagenomes</taxon>
    </lineage>
</organism>
<dbReference type="EMBL" id="LAZR01003547">
    <property type="protein sequence ID" value="KKN17180.1"/>
    <property type="molecule type" value="Genomic_DNA"/>
</dbReference>
<dbReference type="AlphaFoldDB" id="A0A0F9NCF5"/>
<keyword evidence="1" id="KW-0472">Membrane</keyword>
<proteinExistence type="predicted"/>
<evidence type="ECO:0000256" key="1">
    <source>
        <dbReference type="SAM" id="Phobius"/>
    </source>
</evidence>
<keyword evidence="1" id="KW-1133">Transmembrane helix</keyword>
<evidence type="ECO:0000313" key="2">
    <source>
        <dbReference type="EMBL" id="KKN17180.1"/>
    </source>
</evidence>
<feature type="transmembrane region" description="Helical" evidence="1">
    <location>
        <begin position="12"/>
        <end position="35"/>
    </location>
</feature>
<feature type="transmembrane region" description="Helical" evidence="1">
    <location>
        <begin position="55"/>
        <end position="73"/>
    </location>
</feature>
<keyword evidence="1" id="KW-0812">Transmembrane</keyword>
<gene>
    <name evidence="2" type="ORF">LCGC14_0968350</name>
</gene>
<reference evidence="2" key="1">
    <citation type="journal article" date="2015" name="Nature">
        <title>Complex archaea that bridge the gap between prokaryotes and eukaryotes.</title>
        <authorList>
            <person name="Spang A."/>
            <person name="Saw J.H."/>
            <person name="Jorgensen S.L."/>
            <person name="Zaremba-Niedzwiedzka K."/>
            <person name="Martijn J."/>
            <person name="Lind A.E."/>
            <person name="van Eijk R."/>
            <person name="Schleper C."/>
            <person name="Guy L."/>
            <person name="Ettema T.J."/>
        </authorList>
    </citation>
    <scope>NUCLEOTIDE SEQUENCE</scope>
</reference>
<sequence>MKFKLDTRGQVNVAGLAVSAIVGILALIIFVEFYASANKSNISTGAQNILNLADLIIAGVIIIGLLAGLTFAFRR</sequence>
<accession>A0A0F9NCF5</accession>
<name>A0A0F9NCF5_9ZZZZ</name>